<dbReference type="Pfam" id="PF08238">
    <property type="entry name" value="Sel1"/>
    <property type="match status" value="7"/>
</dbReference>
<dbReference type="SUPFAM" id="SSF81901">
    <property type="entry name" value="HCP-like"/>
    <property type="match status" value="3"/>
</dbReference>
<keyword evidence="1" id="KW-0732">Signal</keyword>
<feature type="signal peptide" evidence="1">
    <location>
        <begin position="1"/>
        <end position="25"/>
    </location>
</feature>
<dbReference type="InterPro" id="IPR011990">
    <property type="entry name" value="TPR-like_helical_dom_sf"/>
</dbReference>
<evidence type="ECO:0000313" key="2">
    <source>
        <dbReference type="EMBL" id="APZ54047.1"/>
    </source>
</evidence>
<reference evidence="2 3" key="1">
    <citation type="submission" date="2016-04" db="EMBL/GenBank/DDBJ databases">
        <title>Deep-sea bacteria in the southern Pacific.</title>
        <authorList>
            <person name="Tang K."/>
        </authorList>
    </citation>
    <scope>NUCLEOTIDE SEQUENCE [LARGE SCALE GENOMIC DNA]</scope>
    <source>
        <strain evidence="2 3">JLT2014</strain>
    </source>
</reference>
<keyword evidence="3" id="KW-1185">Reference proteome</keyword>
<dbReference type="Gene3D" id="1.25.40.10">
    <property type="entry name" value="Tetratricopeptide repeat domain"/>
    <property type="match status" value="3"/>
</dbReference>
<dbReference type="InterPro" id="IPR052945">
    <property type="entry name" value="Mitotic_Regulator"/>
</dbReference>
<accession>A0A1P8UXD9</accession>
<dbReference type="AlphaFoldDB" id="A0A1P8UXD9"/>
<dbReference type="KEGG" id="paby:Ga0080574_TMP3713"/>
<dbReference type="EMBL" id="CP015093">
    <property type="protein sequence ID" value="APZ54047.1"/>
    <property type="molecule type" value="Genomic_DNA"/>
</dbReference>
<dbReference type="PANTHER" id="PTHR43628">
    <property type="entry name" value="ACTIVATOR OF C KINASE PROTEIN 1-RELATED"/>
    <property type="match status" value="1"/>
</dbReference>
<organism evidence="2 3">
    <name type="scientific">Salipiger abyssi</name>
    <dbReference type="NCBI Taxonomy" id="1250539"/>
    <lineage>
        <taxon>Bacteria</taxon>
        <taxon>Pseudomonadati</taxon>
        <taxon>Pseudomonadota</taxon>
        <taxon>Alphaproteobacteria</taxon>
        <taxon>Rhodobacterales</taxon>
        <taxon>Roseobacteraceae</taxon>
        <taxon>Salipiger</taxon>
    </lineage>
</organism>
<evidence type="ECO:0000256" key="1">
    <source>
        <dbReference type="SAM" id="SignalP"/>
    </source>
</evidence>
<dbReference type="Proteomes" id="UP000187059">
    <property type="component" value="Chromosome"/>
</dbReference>
<name>A0A1P8UXD9_9RHOB</name>
<dbReference type="PANTHER" id="PTHR43628:SF1">
    <property type="entry name" value="CHITIN SYNTHASE REGULATORY FACTOR 2-RELATED"/>
    <property type="match status" value="1"/>
</dbReference>
<dbReference type="InterPro" id="IPR006597">
    <property type="entry name" value="Sel1-like"/>
</dbReference>
<gene>
    <name evidence="2" type="ORF">Ga0080574_TMP3713</name>
</gene>
<protein>
    <recommendedName>
        <fullName evidence="4">Sel1 repeat family protein</fullName>
    </recommendedName>
</protein>
<evidence type="ECO:0008006" key="4">
    <source>
        <dbReference type="Google" id="ProtNLM"/>
    </source>
</evidence>
<feature type="chain" id="PRO_5012907810" description="Sel1 repeat family protein" evidence="1">
    <location>
        <begin position="26"/>
        <end position="399"/>
    </location>
</feature>
<sequence precursor="true">MTARLSGARGLVAALSLLCGAAAWAETGFETRDIDTVRRAAEQGVAAAESELGLRYQNGDGVLQNFLLAADWYARAAQQGDADAQNRLGKFYFEGLGVERDHTVALRWLEAAAEGGDPRYLYDLARALENGEMPDLARAAEIYGRAAELGDADAAVSLGALYQEGRGVEKDLARARELYEGPAAAGHARAQNNLGLLYARGDGVEQDYERAADLFEAAAERGLSQAKANLGVMYENALGVPLDEELAASLYREGGRGVEEGQQQGPVYDARLTAPDTSAEGLRRLRQGVASGDPVAEFQFAWIWLSAESPTAEELSQAVAALKRAASKGLAPAMANLGILYFQGRGVPEDYALGHMWLALAGTSGMAAANDINARLSAKMPASQINEAQEMALERSARR</sequence>
<dbReference type="STRING" id="1250539.Ga0080574_TMP3713"/>
<dbReference type="SMART" id="SM00671">
    <property type="entry name" value="SEL1"/>
    <property type="match status" value="8"/>
</dbReference>
<proteinExistence type="predicted"/>
<evidence type="ECO:0000313" key="3">
    <source>
        <dbReference type="Proteomes" id="UP000187059"/>
    </source>
</evidence>
<dbReference type="RefSeq" id="WP_076703197.1">
    <property type="nucleotide sequence ID" value="NZ_CP015093.1"/>
</dbReference>
<dbReference type="OrthoDB" id="8235393at2"/>